<evidence type="ECO:0000256" key="2">
    <source>
        <dbReference type="ARBA" id="ARBA00022448"/>
    </source>
</evidence>
<proteinExistence type="predicted"/>
<protein>
    <submittedName>
        <fullName evidence="7">Choline transporter</fullName>
    </submittedName>
</protein>
<keyword evidence="2" id="KW-0813">Transport</keyword>
<evidence type="ECO:0000256" key="1">
    <source>
        <dbReference type="ARBA" id="ARBA00004141"/>
    </source>
</evidence>
<dbReference type="InterPro" id="IPR004840">
    <property type="entry name" value="Amino_acid_permease_CS"/>
</dbReference>
<evidence type="ECO:0000313" key="8">
    <source>
        <dbReference type="Proteomes" id="UP000799770"/>
    </source>
</evidence>
<reference evidence="7" key="1">
    <citation type="journal article" date="2020" name="Stud. Mycol.">
        <title>101 Dothideomycetes genomes: a test case for predicting lifestyles and emergence of pathogens.</title>
        <authorList>
            <person name="Haridas S."/>
            <person name="Albert R."/>
            <person name="Binder M."/>
            <person name="Bloem J."/>
            <person name="Labutti K."/>
            <person name="Salamov A."/>
            <person name="Andreopoulos B."/>
            <person name="Baker S."/>
            <person name="Barry K."/>
            <person name="Bills G."/>
            <person name="Bluhm B."/>
            <person name="Cannon C."/>
            <person name="Castanera R."/>
            <person name="Culley D."/>
            <person name="Daum C."/>
            <person name="Ezra D."/>
            <person name="Gonzalez J."/>
            <person name="Henrissat B."/>
            <person name="Kuo A."/>
            <person name="Liang C."/>
            <person name="Lipzen A."/>
            <person name="Lutzoni F."/>
            <person name="Magnuson J."/>
            <person name="Mondo S."/>
            <person name="Nolan M."/>
            <person name="Ohm R."/>
            <person name="Pangilinan J."/>
            <person name="Park H.-J."/>
            <person name="Ramirez L."/>
            <person name="Alfaro M."/>
            <person name="Sun H."/>
            <person name="Tritt A."/>
            <person name="Yoshinaga Y."/>
            <person name="Zwiers L.-H."/>
            <person name="Turgeon B."/>
            <person name="Goodwin S."/>
            <person name="Spatafora J."/>
            <person name="Crous P."/>
            <person name="Grigoriev I."/>
        </authorList>
    </citation>
    <scope>NUCLEOTIDE SEQUENCE</scope>
    <source>
        <strain evidence="7">CBS 627.86</strain>
    </source>
</reference>
<feature type="transmembrane region" description="Helical" evidence="6">
    <location>
        <begin position="333"/>
        <end position="357"/>
    </location>
</feature>
<dbReference type="AlphaFoldDB" id="A0A6A5Z310"/>
<dbReference type="PIRSF" id="PIRSF006060">
    <property type="entry name" value="AA_transporter"/>
    <property type="match status" value="1"/>
</dbReference>
<dbReference type="PROSITE" id="PS00218">
    <property type="entry name" value="AMINO_ACID_PERMEASE_1"/>
    <property type="match status" value="1"/>
</dbReference>
<keyword evidence="4 6" id="KW-1133">Transmembrane helix</keyword>
<dbReference type="GO" id="GO:0016020">
    <property type="term" value="C:membrane"/>
    <property type="evidence" value="ECO:0007669"/>
    <property type="project" value="UniProtKB-SubCell"/>
</dbReference>
<organism evidence="7 8">
    <name type="scientific">Lophiotrema nucula</name>
    <dbReference type="NCBI Taxonomy" id="690887"/>
    <lineage>
        <taxon>Eukaryota</taxon>
        <taxon>Fungi</taxon>
        <taxon>Dikarya</taxon>
        <taxon>Ascomycota</taxon>
        <taxon>Pezizomycotina</taxon>
        <taxon>Dothideomycetes</taxon>
        <taxon>Pleosporomycetidae</taxon>
        <taxon>Pleosporales</taxon>
        <taxon>Lophiotremataceae</taxon>
        <taxon>Lophiotrema</taxon>
    </lineage>
</organism>
<feature type="transmembrane region" description="Helical" evidence="6">
    <location>
        <begin position="169"/>
        <end position="188"/>
    </location>
</feature>
<name>A0A6A5Z310_9PLEO</name>
<dbReference type="Pfam" id="PF13520">
    <property type="entry name" value="AA_permease_2"/>
    <property type="match status" value="1"/>
</dbReference>
<accession>A0A6A5Z310</accession>
<evidence type="ECO:0000313" key="7">
    <source>
        <dbReference type="EMBL" id="KAF2112778.1"/>
    </source>
</evidence>
<evidence type="ECO:0000256" key="5">
    <source>
        <dbReference type="ARBA" id="ARBA00023136"/>
    </source>
</evidence>
<feature type="transmembrane region" description="Helical" evidence="6">
    <location>
        <begin position="283"/>
        <end position="306"/>
    </location>
</feature>
<feature type="transmembrane region" description="Helical" evidence="6">
    <location>
        <begin position="200"/>
        <end position="220"/>
    </location>
</feature>
<dbReference type="PANTHER" id="PTHR45649">
    <property type="entry name" value="AMINO-ACID PERMEASE BAT1"/>
    <property type="match status" value="1"/>
</dbReference>
<dbReference type="Proteomes" id="UP000799770">
    <property type="component" value="Unassembled WGS sequence"/>
</dbReference>
<feature type="transmembrane region" description="Helical" evidence="6">
    <location>
        <begin position="413"/>
        <end position="435"/>
    </location>
</feature>
<feature type="transmembrane region" description="Helical" evidence="6">
    <location>
        <begin position="387"/>
        <end position="407"/>
    </location>
</feature>
<dbReference type="InterPro" id="IPR002293">
    <property type="entry name" value="AA/rel_permease1"/>
</dbReference>
<feature type="transmembrane region" description="Helical" evidence="6">
    <location>
        <begin position="483"/>
        <end position="504"/>
    </location>
</feature>
<feature type="transmembrane region" description="Helical" evidence="6">
    <location>
        <begin position="125"/>
        <end position="149"/>
    </location>
</feature>
<keyword evidence="3 6" id="KW-0812">Transmembrane</keyword>
<sequence length="519" mass="56336">MAQDEKIIATDGASSNSMQIGEVEMGKDVPINASGHVQELERNFSLVNMCATAISIGNCWAITGATIRLAIYNGGPPGFIYQFITAGLLYLFITASLAELASAIPTAGGVYHWASVTPGRKLGRICGFFAGWWNSLAYTFGACSLAAVSSEGLVELYALRHPDVTPQRWHVFVCYIIITWLCCALMLFGNRLLPMVSNGLGALVIGGWFITLIVVGVMSNEGGRRHASDEFVWREWQNNTGYSSGGLVFVLGMLNGSFAIGTPDCSTHLSEEIPKPERNIPKAMFVQMGLGFVTTVIYLIILFYGIQDFDTVLGSTQTFFLAEMYHQATGSTAGAIGLSLVVILPVIGSVMGSLLTASRVFWSLARDKATPFPDTFGHVSERWKNPFASILFMGVFTTVMGCIYLGSTTAFEAFVGSFVVLTTLSYLAALLPFLLSGRRSVPAGSFFMKGMVGFAVNFIACAFMTVWLVFYCFPYVYPVTAENMNYSCLISGGLTIVIGAVWFLRQGEYESPPVVLKQE</sequence>
<keyword evidence="5 6" id="KW-0472">Membrane</keyword>
<feature type="transmembrane region" description="Helical" evidence="6">
    <location>
        <begin position="46"/>
        <end position="67"/>
    </location>
</feature>
<gene>
    <name evidence="7" type="ORF">BDV96DRAFT_602153</name>
</gene>
<evidence type="ECO:0000256" key="3">
    <source>
        <dbReference type="ARBA" id="ARBA00022692"/>
    </source>
</evidence>
<dbReference type="EMBL" id="ML977330">
    <property type="protein sequence ID" value="KAF2112778.1"/>
    <property type="molecule type" value="Genomic_DNA"/>
</dbReference>
<dbReference type="Gene3D" id="1.20.1740.10">
    <property type="entry name" value="Amino acid/polyamine transporter I"/>
    <property type="match status" value="1"/>
</dbReference>
<comment type="subcellular location">
    <subcellularLocation>
        <location evidence="1">Membrane</location>
        <topology evidence="1">Multi-pass membrane protein</topology>
    </subcellularLocation>
</comment>
<dbReference type="PANTHER" id="PTHR45649:SF27">
    <property type="entry name" value="CHOLINE TRANSPORTER (EUROFUNG)"/>
    <property type="match status" value="1"/>
</dbReference>
<keyword evidence="8" id="KW-1185">Reference proteome</keyword>
<dbReference type="GO" id="GO:0022857">
    <property type="term" value="F:transmembrane transporter activity"/>
    <property type="evidence" value="ECO:0007669"/>
    <property type="project" value="InterPro"/>
</dbReference>
<feature type="transmembrane region" description="Helical" evidence="6">
    <location>
        <begin position="455"/>
        <end position="477"/>
    </location>
</feature>
<dbReference type="OrthoDB" id="2417308at2759"/>
<feature type="transmembrane region" description="Helical" evidence="6">
    <location>
        <begin position="79"/>
        <end position="104"/>
    </location>
</feature>
<evidence type="ECO:0000256" key="6">
    <source>
        <dbReference type="SAM" id="Phobius"/>
    </source>
</evidence>
<dbReference type="GO" id="GO:0006865">
    <property type="term" value="P:amino acid transport"/>
    <property type="evidence" value="ECO:0007669"/>
    <property type="project" value="InterPro"/>
</dbReference>
<evidence type="ECO:0000256" key="4">
    <source>
        <dbReference type="ARBA" id="ARBA00022989"/>
    </source>
</evidence>